<dbReference type="EMBL" id="UINC01053082">
    <property type="protein sequence ID" value="SVB69171.1"/>
    <property type="molecule type" value="Genomic_DNA"/>
</dbReference>
<accession>A0A382G4S5</accession>
<proteinExistence type="predicted"/>
<reference evidence="1" key="1">
    <citation type="submission" date="2018-05" db="EMBL/GenBank/DDBJ databases">
        <authorList>
            <person name="Lanie J.A."/>
            <person name="Ng W.-L."/>
            <person name="Kazmierczak K.M."/>
            <person name="Andrzejewski T.M."/>
            <person name="Davidsen T.M."/>
            <person name="Wayne K.J."/>
            <person name="Tettelin H."/>
            <person name="Glass J.I."/>
            <person name="Rusch D."/>
            <person name="Podicherti R."/>
            <person name="Tsui H.-C.T."/>
            <person name="Winkler M.E."/>
        </authorList>
    </citation>
    <scope>NUCLEOTIDE SEQUENCE</scope>
</reference>
<evidence type="ECO:0000313" key="1">
    <source>
        <dbReference type="EMBL" id="SVB69171.1"/>
    </source>
</evidence>
<protein>
    <submittedName>
        <fullName evidence="1">Uncharacterized protein</fullName>
    </submittedName>
</protein>
<dbReference type="AlphaFoldDB" id="A0A382G4S5"/>
<sequence length="52" mass="6053">SGWNLEVRYHYPERHDESFRLLLAEDLEATPLISVQNEPRAASTPIRLQFDA</sequence>
<gene>
    <name evidence="1" type="ORF">METZ01_LOCUS222025</name>
</gene>
<feature type="non-terminal residue" evidence="1">
    <location>
        <position position="1"/>
    </location>
</feature>
<name>A0A382G4S5_9ZZZZ</name>
<organism evidence="1">
    <name type="scientific">marine metagenome</name>
    <dbReference type="NCBI Taxonomy" id="408172"/>
    <lineage>
        <taxon>unclassified sequences</taxon>
        <taxon>metagenomes</taxon>
        <taxon>ecological metagenomes</taxon>
    </lineage>
</organism>